<evidence type="ECO:0000256" key="3">
    <source>
        <dbReference type="ARBA" id="ARBA00010279"/>
    </source>
</evidence>
<feature type="binding site" evidence="14">
    <location>
        <position position="315"/>
    </location>
    <ligand>
        <name>Zn(2+)</name>
        <dbReference type="ChEBI" id="CHEBI:29105"/>
        <note>catalytic</note>
    </ligand>
</feature>
<dbReference type="PRINTS" id="PR00768">
    <property type="entry name" value="DEUTEROLYSIN"/>
</dbReference>
<evidence type="ECO:0000256" key="12">
    <source>
        <dbReference type="ARBA" id="ARBA00023145"/>
    </source>
</evidence>
<evidence type="ECO:0000256" key="14">
    <source>
        <dbReference type="PIRSR" id="PIRSR601384-2"/>
    </source>
</evidence>
<keyword evidence="7 14" id="KW-0479">Metal-binding</keyword>
<dbReference type="SMART" id="SM01351">
    <property type="entry name" value="Aspzincin_M35"/>
    <property type="match status" value="1"/>
</dbReference>
<dbReference type="GO" id="GO:0005576">
    <property type="term" value="C:extracellular region"/>
    <property type="evidence" value="ECO:0007669"/>
    <property type="project" value="UniProtKB-SubCell"/>
</dbReference>
<keyword evidence="11 15" id="KW-0482">Metalloprotease</keyword>
<dbReference type="Gene3D" id="3.40.390.10">
    <property type="entry name" value="Collagenase (Catalytic Domain)"/>
    <property type="match status" value="1"/>
</dbReference>
<dbReference type="InterPro" id="IPR001384">
    <property type="entry name" value="Peptidase_M35"/>
</dbReference>
<feature type="active site" evidence="13">
    <location>
        <position position="303"/>
    </location>
</feature>
<proteinExistence type="inferred from homology"/>
<evidence type="ECO:0000256" key="5">
    <source>
        <dbReference type="ARBA" id="ARBA00022670"/>
    </source>
</evidence>
<dbReference type="GO" id="GO:0006508">
    <property type="term" value="P:proteolysis"/>
    <property type="evidence" value="ECO:0007669"/>
    <property type="project" value="UniProtKB-KW"/>
</dbReference>
<dbReference type="EC" id="3.4.24.39" evidence="15"/>
<dbReference type="AlphaFoldDB" id="A0A395NRH0"/>
<keyword evidence="5 15" id="KW-0645">Protease</keyword>
<dbReference type="EMBL" id="PXOA01000207">
    <property type="protein sequence ID" value="RFU78534.1"/>
    <property type="molecule type" value="Genomic_DNA"/>
</dbReference>
<evidence type="ECO:0000256" key="6">
    <source>
        <dbReference type="ARBA" id="ARBA00022685"/>
    </source>
</evidence>
<evidence type="ECO:0000256" key="7">
    <source>
        <dbReference type="ARBA" id="ARBA00022723"/>
    </source>
</evidence>
<gene>
    <name evidence="17" type="ORF">TARUN_3685</name>
</gene>
<keyword evidence="4 15" id="KW-0964">Secreted</keyword>
<dbReference type="OrthoDB" id="412874at2759"/>
<comment type="catalytic activity">
    <reaction evidence="1 15">
        <text>Preferential cleavage of bonds with hydrophobic residues in P1'. Also 3-Asn-|-Gln-4 and 8-Gly-|-Ser-9 bonds in insulin B chain.</text>
        <dbReference type="EC" id="3.4.24.39"/>
    </reaction>
</comment>
<dbReference type="InterPro" id="IPR024079">
    <property type="entry name" value="MetalloPept_cat_dom_sf"/>
</dbReference>
<organism evidence="17 18">
    <name type="scientific">Trichoderma arundinaceum</name>
    <dbReference type="NCBI Taxonomy" id="490622"/>
    <lineage>
        <taxon>Eukaryota</taxon>
        <taxon>Fungi</taxon>
        <taxon>Dikarya</taxon>
        <taxon>Ascomycota</taxon>
        <taxon>Pezizomycotina</taxon>
        <taxon>Sordariomycetes</taxon>
        <taxon>Hypocreomycetidae</taxon>
        <taxon>Hypocreales</taxon>
        <taxon>Hypocreaceae</taxon>
        <taxon>Trichoderma</taxon>
    </lineage>
</organism>
<name>A0A395NRH0_TRIAR</name>
<dbReference type="GO" id="GO:0004222">
    <property type="term" value="F:metalloendopeptidase activity"/>
    <property type="evidence" value="ECO:0007669"/>
    <property type="project" value="InterPro"/>
</dbReference>
<sequence>MKFVAGLIALAALASAAPGKAPTPLNIKLESAGNAEIKAVITNTGKNNLKIFKTGTILDSAVVEKVSIASGATLEHTVAFDGIRQRVSTKNLSEDAFQSIPAGESIEVTFDIAEAHDLSAGGKYDVQSAGAFSFAQEGSTELVGSVPFETNKIEVDIDGQAASARRLAFHEKRTRVQSDCTGSRLTVTQTALRNCASLAQAAQQAAANGAAAKVTEYFKSATSSVRSTVSGVFSRVASECGSTSSGVSNYYCSDVLSSCSSGVLAYTLPSQSLMVYCNLYFTALPALTRSCHAQDQATTNIHESTHLSQVKGTQDYGGYGYNFVRSLSAAQNLNHADTYALFANAIYAGC</sequence>
<dbReference type="InterPro" id="IPR050414">
    <property type="entry name" value="Fungal_M35_metalloproteases"/>
</dbReference>
<evidence type="ECO:0000256" key="15">
    <source>
        <dbReference type="RuleBase" id="RU361126"/>
    </source>
</evidence>
<accession>A0A395NRH0</accession>
<reference evidence="17 18" key="1">
    <citation type="journal article" date="2018" name="PLoS Pathog.">
        <title>Evolution of structural diversity of trichothecenes, a family of toxins produced by plant pathogenic and entomopathogenic fungi.</title>
        <authorList>
            <person name="Proctor R.H."/>
            <person name="McCormick S.P."/>
            <person name="Kim H.S."/>
            <person name="Cardoza R.E."/>
            <person name="Stanley A.M."/>
            <person name="Lindo L."/>
            <person name="Kelly A."/>
            <person name="Brown D.W."/>
            <person name="Lee T."/>
            <person name="Vaughan M.M."/>
            <person name="Alexander N.J."/>
            <person name="Busman M."/>
            <person name="Gutierrez S."/>
        </authorList>
    </citation>
    <scope>NUCLEOTIDE SEQUENCE [LARGE SCALE GENOMIC DNA]</scope>
    <source>
        <strain evidence="17 18">IBT 40837</strain>
    </source>
</reference>
<evidence type="ECO:0000256" key="2">
    <source>
        <dbReference type="ARBA" id="ARBA00004613"/>
    </source>
</evidence>
<evidence type="ECO:0000256" key="9">
    <source>
        <dbReference type="ARBA" id="ARBA00022801"/>
    </source>
</evidence>
<dbReference type="PANTHER" id="PTHR37016">
    <property type="match status" value="1"/>
</dbReference>
<dbReference type="Gene3D" id="2.60.40.2970">
    <property type="match status" value="1"/>
</dbReference>
<evidence type="ECO:0000256" key="1">
    <source>
        <dbReference type="ARBA" id="ARBA00001187"/>
    </source>
</evidence>
<dbReference type="Proteomes" id="UP000266272">
    <property type="component" value="Unassembled WGS sequence"/>
</dbReference>
<feature type="binding site" evidence="14">
    <location>
        <position position="306"/>
    </location>
    <ligand>
        <name>Zn(2+)</name>
        <dbReference type="ChEBI" id="CHEBI:29105"/>
        <note>catalytic</note>
    </ligand>
</feature>
<feature type="binding site" evidence="14">
    <location>
        <position position="302"/>
    </location>
    <ligand>
        <name>Zn(2+)</name>
        <dbReference type="ChEBI" id="CHEBI:29105"/>
        <note>catalytic</note>
    </ligand>
</feature>
<keyword evidence="9 15" id="KW-0378">Hydrolase</keyword>
<comment type="function">
    <text evidence="15">Secreted metalloproteinase that allows assimilation of proteinaceous substrates. Shows high activities on basic nuclear substrates such as histone and protamine.</text>
</comment>
<evidence type="ECO:0000256" key="13">
    <source>
        <dbReference type="PIRSR" id="PIRSR601384-1"/>
    </source>
</evidence>
<evidence type="ECO:0000256" key="4">
    <source>
        <dbReference type="ARBA" id="ARBA00022525"/>
    </source>
</evidence>
<evidence type="ECO:0000313" key="17">
    <source>
        <dbReference type="EMBL" id="RFU78534.1"/>
    </source>
</evidence>
<evidence type="ECO:0000313" key="18">
    <source>
        <dbReference type="Proteomes" id="UP000266272"/>
    </source>
</evidence>
<evidence type="ECO:0000256" key="11">
    <source>
        <dbReference type="ARBA" id="ARBA00023049"/>
    </source>
</evidence>
<keyword evidence="12" id="KW-0865">Zymogen</keyword>
<comment type="subcellular location">
    <subcellularLocation>
        <location evidence="2 15">Secreted</location>
    </subcellularLocation>
</comment>
<dbReference type="SUPFAM" id="SSF55486">
    <property type="entry name" value="Metalloproteases ('zincins'), catalytic domain"/>
    <property type="match status" value="1"/>
</dbReference>
<dbReference type="InterPro" id="IPR029463">
    <property type="entry name" value="Lys_MEP"/>
</dbReference>
<keyword evidence="8 15" id="KW-0732">Signal</keyword>
<evidence type="ECO:0000259" key="16">
    <source>
        <dbReference type="SMART" id="SM01351"/>
    </source>
</evidence>
<dbReference type="Pfam" id="PF02102">
    <property type="entry name" value="Peptidase_M35"/>
    <property type="match status" value="1"/>
</dbReference>
<feature type="domain" description="Lysine-specific metallo-endopeptidase" evidence="16">
    <location>
        <begin position="203"/>
        <end position="344"/>
    </location>
</feature>
<comment type="caution">
    <text evidence="17">The sequence shown here is derived from an EMBL/GenBank/DDBJ whole genome shotgun (WGS) entry which is preliminary data.</text>
</comment>
<evidence type="ECO:0000256" key="8">
    <source>
        <dbReference type="ARBA" id="ARBA00022729"/>
    </source>
</evidence>
<dbReference type="CDD" id="cd11008">
    <property type="entry name" value="M35_deuterolysin_like"/>
    <property type="match status" value="1"/>
</dbReference>
<keyword evidence="10 14" id="KW-0862">Zinc</keyword>
<protein>
    <recommendedName>
        <fullName evidence="15">Neutral protease 2</fullName>
        <ecNumber evidence="15">3.4.24.39</ecNumber>
    </recommendedName>
    <alternativeName>
        <fullName evidence="15">Deuterolysin</fullName>
    </alternativeName>
</protein>
<keyword evidence="6 15" id="KW-0165">Cleavage on pair of basic residues</keyword>
<feature type="chain" id="PRO_5017099504" description="Neutral protease 2" evidence="15">
    <location>
        <begin position="17"/>
        <end position="350"/>
    </location>
</feature>
<keyword evidence="18" id="KW-1185">Reference proteome</keyword>
<dbReference type="STRING" id="490622.A0A395NRH0"/>
<dbReference type="GO" id="GO:0046872">
    <property type="term" value="F:metal ion binding"/>
    <property type="evidence" value="ECO:0007669"/>
    <property type="project" value="UniProtKB-KW"/>
</dbReference>
<comment type="similarity">
    <text evidence="3 15">Belongs to the peptidase M35 family.</text>
</comment>
<comment type="cofactor">
    <cofactor evidence="14 15">
        <name>Zn(2+)</name>
        <dbReference type="ChEBI" id="CHEBI:29105"/>
    </cofactor>
    <text evidence="14 15">Binds 1 zinc ion per subunit.</text>
</comment>
<evidence type="ECO:0000256" key="10">
    <source>
        <dbReference type="ARBA" id="ARBA00022833"/>
    </source>
</evidence>
<dbReference type="PANTHER" id="PTHR37016:SF2">
    <property type="entry name" value="NEUTRAL PROTEASE 2 HOMOLOG SNOG_02177"/>
    <property type="match status" value="1"/>
</dbReference>
<feature type="signal peptide" evidence="15">
    <location>
        <begin position="1"/>
        <end position="16"/>
    </location>
</feature>